<dbReference type="SUPFAM" id="SSF48113">
    <property type="entry name" value="Heme-dependent peroxidases"/>
    <property type="match status" value="1"/>
</dbReference>
<dbReference type="PANTHER" id="PTHR11475:SF4">
    <property type="entry name" value="CHORION PEROXIDASE"/>
    <property type="match status" value="1"/>
</dbReference>
<dbReference type="EMBL" id="BMZH01000001">
    <property type="protein sequence ID" value="GHA83398.1"/>
    <property type="molecule type" value="Genomic_DNA"/>
</dbReference>
<dbReference type="InterPro" id="IPR019791">
    <property type="entry name" value="Haem_peroxidase_animal"/>
</dbReference>
<keyword evidence="2" id="KW-0964">Secreted</keyword>
<proteinExistence type="predicted"/>
<protein>
    <recommendedName>
        <fullName evidence="7">Peroxidase</fullName>
    </recommendedName>
</protein>
<reference evidence="5" key="2">
    <citation type="submission" date="2020-09" db="EMBL/GenBank/DDBJ databases">
        <authorList>
            <person name="Sun Q."/>
            <person name="Kim S."/>
        </authorList>
    </citation>
    <scope>NUCLEOTIDE SEQUENCE</scope>
    <source>
        <strain evidence="5">KCTC 32513</strain>
    </source>
</reference>
<dbReference type="InterPro" id="IPR037120">
    <property type="entry name" value="Haem_peroxidase_sf_animal"/>
</dbReference>
<dbReference type="Pfam" id="PF03098">
    <property type="entry name" value="An_peroxidase"/>
    <property type="match status" value="1"/>
</dbReference>
<name>A0A8J3CPU4_9PROT</name>
<dbReference type="CDD" id="cd09822">
    <property type="entry name" value="peroxinectin_like_bacterial"/>
    <property type="match status" value="1"/>
</dbReference>
<dbReference type="Gene3D" id="1.10.640.10">
    <property type="entry name" value="Haem peroxidase domain superfamily, animal type"/>
    <property type="match status" value="1"/>
</dbReference>
<comment type="caution">
    <text evidence="5">The sequence shown here is derived from an EMBL/GenBank/DDBJ whole genome shotgun (WGS) entry which is preliminary data.</text>
</comment>
<feature type="region of interest" description="Disordered" evidence="4">
    <location>
        <begin position="125"/>
        <end position="157"/>
    </location>
</feature>
<dbReference type="RefSeq" id="WP_189494733.1">
    <property type="nucleotide sequence ID" value="NZ_BMZH01000001.1"/>
</dbReference>
<evidence type="ECO:0000313" key="6">
    <source>
        <dbReference type="Proteomes" id="UP000634004"/>
    </source>
</evidence>
<gene>
    <name evidence="5" type="ORF">GCM10009069_03360</name>
</gene>
<evidence type="ECO:0008006" key="7">
    <source>
        <dbReference type="Google" id="ProtNLM"/>
    </source>
</evidence>
<dbReference type="PROSITE" id="PS50292">
    <property type="entry name" value="PEROXIDASE_3"/>
    <property type="match status" value="1"/>
</dbReference>
<reference evidence="5" key="1">
    <citation type="journal article" date="2014" name="Int. J. Syst. Evol. Microbiol.">
        <title>Complete genome sequence of Corynebacterium casei LMG S-19264T (=DSM 44701T), isolated from a smear-ripened cheese.</title>
        <authorList>
            <consortium name="US DOE Joint Genome Institute (JGI-PGF)"/>
            <person name="Walter F."/>
            <person name="Albersmeier A."/>
            <person name="Kalinowski J."/>
            <person name="Ruckert C."/>
        </authorList>
    </citation>
    <scope>NUCLEOTIDE SEQUENCE</scope>
    <source>
        <strain evidence="5">KCTC 32513</strain>
    </source>
</reference>
<dbReference type="PANTHER" id="PTHR11475">
    <property type="entry name" value="OXIDASE/PEROXIDASE"/>
    <property type="match status" value="1"/>
</dbReference>
<dbReference type="GO" id="GO:0020037">
    <property type="term" value="F:heme binding"/>
    <property type="evidence" value="ECO:0007669"/>
    <property type="project" value="InterPro"/>
</dbReference>
<evidence type="ECO:0000256" key="1">
    <source>
        <dbReference type="ARBA" id="ARBA00004613"/>
    </source>
</evidence>
<dbReference type="AlphaFoldDB" id="A0A8J3CPU4"/>
<dbReference type="GO" id="GO:0004601">
    <property type="term" value="F:peroxidase activity"/>
    <property type="evidence" value="ECO:0007669"/>
    <property type="project" value="InterPro"/>
</dbReference>
<dbReference type="GO" id="GO:0005576">
    <property type="term" value="C:extracellular region"/>
    <property type="evidence" value="ECO:0007669"/>
    <property type="project" value="UniProtKB-SubCell"/>
</dbReference>
<dbReference type="InterPro" id="IPR010255">
    <property type="entry name" value="Haem_peroxidase_sf"/>
</dbReference>
<evidence type="ECO:0000256" key="4">
    <source>
        <dbReference type="SAM" id="MobiDB-lite"/>
    </source>
</evidence>
<dbReference type="PRINTS" id="PR00457">
    <property type="entry name" value="ANPEROXIDASE"/>
</dbReference>
<comment type="subcellular location">
    <subcellularLocation>
        <location evidence="1">Secreted</location>
    </subcellularLocation>
</comment>
<dbReference type="Proteomes" id="UP000634004">
    <property type="component" value="Unassembled WGS sequence"/>
</dbReference>
<evidence type="ECO:0000256" key="2">
    <source>
        <dbReference type="ARBA" id="ARBA00022525"/>
    </source>
</evidence>
<evidence type="ECO:0000256" key="3">
    <source>
        <dbReference type="ARBA" id="ARBA00023180"/>
    </source>
</evidence>
<evidence type="ECO:0000313" key="5">
    <source>
        <dbReference type="EMBL" id="GHA83398.1"/>
    </source>
</evidence>
<keyword evidence="6" id="KW-1185">Reference proteome</keyword>
<keyword evidence="3" id="KW-0325">Glycoprotein</keyword>
<accession>A0A8J3CPU4</accession>
<organism evidence="5 6">
    <name type="scientific">Algimonas arctica</name>
    <dbReference type="NCBI Taxonomy" id="1479486"/>
    <lineage>
        <taxon>Bacteria</taxon>
        <taxon>Pseudomonadati</taxon>
        <taxon>Pseudomonadota</taxon>
        <taxon>Alphaproteobacteria</taxon>
        <taxon>Maricaulales</taxon>
        <taxon>Robiginitomaculaceae</taxon>
        <taxon>Algimonas</taxon>
    </lineage>
</organism>
<sequence length="672" mass="72751">MKQYLSNCAIIATTAFLASCGGDDSSDTTSKTAVTFPLLLTVNAAHTALERSTLTVSGTVTNGSGITVEWSQLSGPMVRFDNAAALRTEIMLPSVRNDAEVTLLFFAEDSLGQTAAQPVSFTIIDEANGPVGPSPQGIPDNGRDRRRNARNDRDARRMFDSREVRTYDGTSNNIANPDWGGTFIHLQRLAPSAYSDGVSSLAGSARVSARVVSNAVVNQNAGETLPNTRSGSDFIWQWGQFLDHDMDLTDGAEEAANIAIPSGDIYFDPDGTGTVEMGFNRALYDPDTGITAAMPREQENEITSWIDGSMIYGSDNTRNAALRAGTNSPYMKTSDGNLLPFNEDSLTNAIGFISDPTQLFLAGDIRVNEQLALAAMHTLWVREHNRLAAQLEQDFPENTADEIFELTRRLVIAKLQIITVEEWLPAFLGPNALPAYSGYDATLDPSIYNAFSAAAFRLGHSMLNDQLLRLDANGDEISDGHVDLASAFFTAPMLLTSETSLDPIIRGLAAQKHQTVDAKVTNALRNFLFGAPGDGGLDLPSLNIQRGRDHGLPDYNTVRVAMGLPRLVSFDAISSDATTVAALSASYVSVDDIDLWIGGLSEDAITGSHLGPLFHAIITRQFTDLRDGDRFWYQNDLTAPEIDRVRGTTLARVIRANTSIGDELQDNVFIVP</sequence>
<dbReference type="GO" id="GO:0006979">
    <property type="term" value="P:response to oxidative stress"/>
    <property type="evidence" value="ECO:0007669"/>
    <property type="project" value="InterPro"/>
</dbReference>
<dbReference type="PROSITE" id="PS51257">
    <property type="entry name" value="PROKAR_LIPOPROTEIN"/>
    <property type="match status" value="1"/>
</dbReference>